<keyword evidence="2" id="KW-1185">Reference proteome</keyword>
<evidence type="ECO:0000313" key="1">
    <source>
        <dbReference type="EMBL" id="KAK9905040.1"/>
    </source>
</evidence>
<sequence>MDDDGEAVLKRIMDDGTFDNLRMKVVAQLKKNEELKKFTEEKVLNSKTLQTESARKMQKPELFQKLRKELENAVLEQALKATWEILSDESVGMPELIETKVHEALCSVHEERAAARNQPGM</sequence>
<accession>A0ABR2YGW5</accession>
<evidence type="ECO:0000313" key="2">
    <source>
        <dbReference type="Proteomes" id="UP001491310"/>
    </source>
</evidence>
<comment type="caution">
    <text evidence="1">The sequence shown here is derived from an EMBL/GenBank/DDBJ whole genome shotgun (WGS) entry which is preliminary data.</text>
</comment>
<reference evidence="1 2" key="1">
    <citation type="journal article" date="2024" name="Nat. Commun.">
        <title>Phylogenomics reveals the evolutionary origins of lichenization in chlorophyte algae.</title>
        <authorList>
            <person name="Puginier C."/>
            <person name="Libourel C."/>
            <person name="Otte J."/>
            <person name="Skaloud P."/>
            <person name="Haon M."/>
            <person name="Grisel S."/>
            <person name="Petersen M."/>
            <person name="Berrin J.G."/>
            <person name="Delaux P.M."/>
            <person name="Dal Grande F."/>
            <person name="Keller J."/>
        </authorList>
    </citation>
    <scope>NUCLEOTIDE SEQUENCE [LARGE SCALE GENOMIC DNA]</scope>
    <source>
        <strain evidence="1 2">SAG 216-7</strain>
    </source>
</reference>
<dbReference type="Proteomes" id="UP001491310">
    <property type="component" value="Unassembled WGS sequence"/>
</dbReference>
<name>A0ABR2YGW5_9CHLO</name>
<dbReference type="PANTHER" id="PTHR34356">
    <property type="entry name" value="ANTIGENIC HEAT-STABLE PROTEIN"/>
    <property type="match status" value="1"/>
</dbReference>
<organism evidence="1 2">
    <name type="scientific">Coccomyxa subellipsoidea</name>
    <dbReference type="NCBI Taxonomy" id="248742"/>
    <lineage>
        <taxon>Eukaryota</taxon>
        <taxon>Viridiplantae</taxon>
        <taxon>Chlorophyta</taxon>
        <taxon>core chlorophytes</taxon>
        <taxon>Trebouxiophyceae</taxon>
        <taxon>Trebouxiophyceae incertae sedis</taxon>
        <taxon>Coccomyxaceae</taxon>
        <taxon>Coccomyxa</taxon>
    </lineage>
</organism>
<proteinExistence type="predicted"/>
<gene>
    <name evidence="1" type="ORF">WJX75_008393</name>
</gene>
<protein>
    <submittedName>
        <fullName evidence="1">Uncharacterized protein</fullName>
    </submittedName>
</protein>
<dbReference type="PANTHER" id="PTHR34356:SF1">
    <property type="entry name" value="ANTIGENIC HEAT-STABLE PROTEIN"/>
    <property type="match status" value="1"/>
</dbReference>
<dbReference type="EMBL" id="JALJOT010000012">
    <property type="protein sequence ID" value="KAK9905040.1"/>
    <property type="molecule type" value="Genomic_DNA"/>
</dbReference>